<dbReference type="AlphaFoldDB" id="A0AAE3GVA5"/>
<evidence type="ECO:0000256" key="5">
    <source>
        <dbReference type="ARBA" id="ARBA00022837"/>
    </source>
</evidence>
<comment type="caution">
    <text evidence="9">Lacks conserved residue(s) required for the propagation of feature annotation.</text>
</comment>
<keyword evidence="6 9" id="KW-1133">Transmembrane helix</keyword>
<sequence>MVNKSLIPLILLIFVPFSIAADFLRWGEFAVLMTSILAIIPLSIWLSIAAEKIAVVTGPSIGGLVNAVFGNATTLIIALVALKNGLVDIVRASITGSIINALLLLLGLAMLAGGLRYKEQKFKPIFARVNGSSMTLAVTAIALPTMVINTSKIVDSTAIRNLSIIVATVLILVYGLTLLFSLKTHSYLYDIGIADEGMDEATNELTGDTPQNKLSFWLIVLLATTLTVAFESDLFVNVIESEIKRLGLTPLFTGVVLLPLISDVAGYVTVVRLAIKNKMDLTVSIAMGDSLLISLFVAPILVLVGQFVGQPIDLNFNPFEVVAVAIAVIVSNLISFGGRSNWLDGTLLLATYFILAVAFYYHPPLNYM</sequence>
<dbReference type="NCBIfam" id="TIGR00378">
    <property type="entry name" value="cax"/>
    <property type="match status" value="1"/>
</dbReference>
<evidence type="ECO:0000313" key="11">
    <source>
        <dbReference type="EMBL" id="MCP2730443.1"/>
    </source>
</evidence>
<comment type="caution">
    <text evidence="11">The sequence shown here is derived from an EMBL/GenBank/DDBJ whole genome shotgun (WGS) entry which is preliminary data.</text>
</comment>
<dbReference type="GO" id="GO:0012505">
    <property type="term" value="C:endomembrane system"/>
    <property type="evidence" value="ECO:0007669"/>
    <property type="project" value="UniProtKB-SubCell"/>
</dbReference>
<feature type="transmembrane region" description="Helical" evidence="9">
    <location>
        <begin position="125"/>
        <end position="147"/>
    </location>
</feature>
<reference evidence="11" key="1">
    <citation type="submission" date="2022-06" db="EMBL/GenBank/DDBJ databases">
        <title>New cyanobacteria of genus Symplocastrum in benthos of Lake Baikal.</title>
        <authorList>
            <person name="Sorokovikova E."/>
            <person name="Tikhonova I."/>
            <person name="Krasnopeev A."/>
            <person name="Evseev P."/>
            <person name="Gladkikh A."/>
            <person name="Belykh O."/>
        </authorList>
    </citation>
    <scope>NUCLEOTIDE SEQUENCE</scope>
    <source>
        <strain evidence="11">BBK-W-15</strain>
    </source>
</reference>
<comment type="similarity">
    <text evidence="9">Belongs to the Ca(2+):cation antiporter (CaCA) (TC 2.A.19) family.</text>
</comment>
<dbReference type="PANTHER" id="PTHR31503">
    <property type="entry name" value="VACUOLAR CALCIUM ION TRANSPORTER"/>
    <property type="match status" value="1"/>
</dbReference>
<dbReference type="Proteomes" id="UP001204953">
    <property type="component" value="Unassembled WGS sequence"/>
</dbReference>
<dbReference type="Gene3D" id="1.20.1420.30">
    <property type="entry name" value="NCX, central ion-binding region"/>
    <property type="match status" value="1"/>
</dbReference>
<evidence type="ECO:0000256" key="8">
    <source>
        <dbReference type="ARBA" id="ARBA00023136"/>
    </source>
</evidence>
<keyword evidence="4 9" id="KW-0812">Transmembrane</keyword>
<feature type="transmembrane region" description="Helical" evidence="9">
    <location>
        <begin position="345"/>
        <end position="362"/>
    </location>
</feature>
<feature type="transmembrane region" description="Helical" evidence="9">
    <location>
        <begin position="159"/>
        <end position="180"/>
    </location>
</feature>
<evidence type="ECO:0000256" key="2">
    <source>
        <dbReference type="ARBA" id="ARBA00022448"/>
    </source>
</evidence>
<dbReference type="RefSeq" id="WP_254013201.1">
    <property type="nucleotide sequence ID" value="NZ_JAMZMM010000201.1"/>
</dbReference>
<gene>
    <name evidence="11" type="primary">cax</name>
    <name evidence="11" type="ORF">NJ959_18610</name>
</gene>
<evidence type="ECO:0000256" key="4">
    <source>
        <dbReference type="ARBA" id="ARBA00022692"/>
    </source>
</evidence>
<evidence type="ECO:0000256" key="6">
    <source>
        <dbReference type="ARBA" id="ARBA00022989"/>
    </source>
</evidence>
<keyword evidence="3 9" id="KW-0109">Calcium transport</keyword>
<dbReference type="InterPro" id="IPR004713">
    <property type="entry name" value="CaH_exchang"/>
</dbReference>
<organism evidence="11 12">
    <name type="scientific">Limnofasciculus baicalensis BBK-W-15</name>
    <dbReference type="NCBI Taxonomy" id="2699891"/>
    <lineage>
        <taxon>Bacteria</taxon>
        <taxon>Bacillati</taxon>
        <taxon>Cyanobacteriota</taxon>
        <taxon>Cyanophyceae</taxon>
        <taxon>Coleofasciculales</taxon>
        <taxon>Coleofasciculaceae</taxon>
        <taxon>Limnofasciculus</taxon>
        <taxon>Limnofasciculus baicalensis</taxon>
    </lineage>
</organism>
<feature type="domain" description="Sodium/calcium exchanger membrane region" evidence="10">
    <location>
        <begin position="29"/>
        <end position="182"/>
    </location>
</feature>
<evidence type="ECO:0000256" key="9">
    <source>
        <dbReference type="RuleBase" id="RU365028"/>
    </source>
</evidence>
<keyword evidence="8 9" id="KW-0472">Membrane</keyword>
<evidence type="ECO:0000256" key="7">
    <source>
        <dbReference type="ARBA" id="ARBA00023065"/>
    </source>
</evidence>
<dbReference type="EMBL" id="JAMZMM010000201">
    <property type="protein sequence ID" value="MCP2730443.1"/>
    <property type="molecule type" value="Genomic_DNA"/>
</dbReference>
<dbReference type="PANTHER" id="PTHR31503:SF22">
    <property type="entry name" value="VACUOLAR CALCIUM ION TRANSPORTER"/>
    <property type="match status" value="1"/>
</dbReference>
<evidence type="ECO:0000256" key="3">
    <source>
        <dbReference type="ARBA" id="ARBA00022568"/>
    </source>
</evidence>
<evidence type="ECO:0000313" key="12">
    <source>
        <dbReference type="Proteomes" id="UP001204953"/>
    </source>
</evidence>
<name>A0AAE3GVA5_9CYAN</name>
<keyword evidence="7 9" id="KW-0406">Ion transport</keyword>
<accession>A0AAE3GVA5</accession>
<dbReference type="Pfam" id="PF01699">
    <property type="entry name" value="Na_Ca_ex"/>
    <property type="match status" value="2"/>
</dbReference>
<feature type="domain" description="Sodium/calcium exchanger membrane region" evidence="10">
    <location>
        <begin position="218"/>
        <end position="360"/>
    </location>
</feature>
<feature type="transmembrane region" description="Helical" evidence="9">
    <location>
        <begin position="94"/>
        <end position="113"/>
    </location>
</feature>
<dbReference type="InterPro" id="IPR004837">
    <property type="entry name" value="NaCa_Exmemb"/>
</dbReference>
<feature type="transmembrane region" description="Helical" evidence="9">
    <location>
        <begin position="214"/>
        <end position="230"/>
    </location>
</feature>
<feature type="transmembrane region" description="Helical" evidence="9">
    <location>
        <begin position="250"/>
        <end position="270"/>
    </location>
</feature>
<comment type="subcellular location">
    <subcellularLocation>
        <location evidence="1">Endomembrane system</location>
        <topology evidence="1">Multi-pass membrane protein</topology>
    </subcellularLocation>
</comment>
<dbReference type="InterPro" id="IPR004798">
    <property type="entry name" value="CAX-like"/>
</dbReference>
<protein>
    <recommendedName>
        <fullName evidence="9">Ca(2+)/H(+) antiporter</fullName>
    </recommendedName>
</protein>
<evidence type="ECO:0000259" key="10">
    <source>
        <dbReference type="Pfam" id="PF01699"/>
    </source>
</evidence>
<keyword evidence="9" id="KW-0050">Antiport</keyword>
<feature type="transmembrane region" description="Helical" evidence="9">
    <location>
        <begin position="30"/>
        <end position="49"/>
    </location>
</feature>
<keyword evidence="12" id="KW-1185">Reference proteome</keyword>
<dbReference type="InterPro" id="IPR044880">
    <property type="entry name" value="NCX_ion-bd_dom_sf"/>
</dbReference>
<dbReference type="GO" id="GO:0016020">
    <property type="term" value="C:membrane"/>
    <property type="evidence" value="ECO:0007669"/>
    <property type="project" value="InterPro"/>
</dbReference>
<feature type="transmembrane region" description="Helical" evidence="9">
    <location>
        <begin position="321"/>
        <end position="338"/>
    </location>
</feature>
<evidence type="ECO:0000256" key="1">
    <source>
        <dbReference type="ARBA" id="ARBA00004127"/>
    </source>
</evidence>
<dbReference type="GO" id="GO:0006874">
    <property type="term" value="P:intracellular calcium ion homeostasis"/>
    <property type="evidence" value="ECO:0007669"/>
    <property type="project" value="TreeGrafter"/>
</dbReference>
<keyword evidence="2 9" id="KW-0813">Transport</keyword>
<comment type="function">
    <text evidence="9">Ca(+)/H(+) antiporter that extrudes calcium in exchange for external protons.</text>
</comment>
<keyword evidence="5 9" id="KW-0106">Calcium</keyword>
<feature type="transmembrane region" description="Helical" evidence="9">
    <location>
        <begin position="291"/>
        <end position="309"/>
    </location>
</feature>
<feature type="transmembrane region" description="Helical" evidence="9">
    <location>
        <begin position="61"/>
        <end position="82"/>
    </location>
</feature>
<proteinExistence type="inferred from homology"/>
<dbReference type="GO" id="GO:0015369">
    <property type="term" value="F:calcium:proton antiporter activity"/>
    <property type="evidence" value="ECO:0007669"/>
    <property type="project" value="UniProtKB-UniRule"/>
</dbReference>